<evidence type="ECO:0000256" key="8">
    <source>
        <dbReference type="PROSITE-ProRule" id="PRU00169"/>
    </source>
</evidence>
<dbReference type="SMART" id="SM00448">
    <property type="entry name" value="REC"/>
    <property type="match status" value="1"/>
</dbReference>
<dbReference type="InterPro" id="IPR036890">
    <property type="entry name" value="HATPase_C_sf"/>
</dbReference>
<dbReference type="SUPFAM" id="SSF49785">
    <property type="entry name" value="Galactose-binding domain-like"/>
    <property type="match status" value="1"/>
</dbReference>
<evidence type="ECO:0000256" key="6">
    <source>
        <dbReference type="ARBA" id="ARBA00022840"/>
    </source>
</evidence>
<dbReference type="Gene3D" id="3.40.50.2300">
    <property type="match status" value="1"/>
</dbReference>
<keyword evidence="4" id="KW-0547">Nucleotide-binding</keyword>
<dbReference type="SUPFAM" id="SSF52172">
    <property type="entry name" value="CheY-like"/>
    <property type="match status" value="1"/>
</dbReference>
<dbReference type="InterPro" id="IPR011006">
    <property type="entry name" value="CheY-like_superfamily"/>
</dbReference>
<dbReference type="RefSeq" id="WP_212941561.1">
    <property type="nucleotide sequence ID" value="NZ_BORR01000016.1"/>
</dbReference>
<keyword evidence="13" id="KW-1185">Reference proteome</keyword>
<dbReference type="GO" id="GO:0016020">
    <property type="term" value="C:membrane"/>
    <property type="evidence" value="ECO:0007669"/>
    <property type="project" value="InterPro"/>
</dbReference>
<comment type="caution">
    <text evidence="12">The sequence shown here is derived from an EMBL/GenBank/DDBJ whole genome shotgun (WGS) entry which is preliminary data.</text>
</comment>
<keyword evidence="6" id="KW-0067">ATP-binding</keyword>
<evidence type="ECO:0000313" key="12">
    <source>
        <dbReference type="EMBL" id="GIO38903.1"/>
    </source>
</evidence>
<dbReference type="InterPro" id="IPR003594">
    <property type="entry name" value="HATPase_dom"/>
</dbReference>
<dbReference type="PROSITE" id="PS50110">
    <property type="entry name" value="RESPONSE_REGULATORY"/>
    <property type="match status" value="1"/>
</dbReference>
<keyword evidence="9" id="KW-1133">Transmembrane helix</keyword>
<dbReference type="Pfam" id="PF00072">
    <property type="entry name" value="Response_reg"/>
    <property type="match status" value="1"/>
</dbReference>
<dbReference type="SUPFAM" id="SSF47384">
    <property type="entry name" value="Homodimeric domain of signal transducing histidine kinase"/>
    <property type="match status" value="1"/>
</dbReference>
<evidence type="ECO:0000259" key="10">
    <source>
        <dbReference type="PROSITE" id="PS50109"/>
    </source>
</evidence>
<evidence type="ECO:0000256" key="1">
    <source>
        <dbReference type="ARBA" id="ARBA00000085"/>
    </source>
</evidence>
<protein>
    <recommendedName>
        <fullName evidence="2">histidine kinase</fullName>
        <ecNumber evidence="2">2.7.13.3</ecNumber>
    </recommendedName>
</protein>
<feature type="transmembrane region" description="Helical" evidence="9">
    <location>
        <begin position="286"/>
        <end position="304"/>
    </location>
</feature>
<proteinExistence type="predicted"/>
<feature type="domain" description="Response regulatory" evidence="11">
    <location>
        <begin position="646"/>
        <end position="763"/>
    </location>
</feature>
<dbReference type="Pfam" id="PF06580">
    <property type="entry name" value="His_kinase"/>
    <property type="match status" value="1"/>
</dbReference>
<evidence type="ECO:0000313" key="13">
    <source>
        <dbReference type="Proteomes" id="UP000681162"/>
    </source>
</evidence>
<dbReference type="EMBL" id="BORR01000016">
    <property type="protein sequence ID" value="GIO38903.1"/>
    <property type="molecule type" value="Genomic_DNA"/>
</dbReference>
<keyword evidence="9" id="KW-0812">Transmembrane</keyword>
<keyword evidence="3" id="KW-0808">Transferase</keyword>
<dbReference type="GO" id="GO:0000155">
    <property type="term" value="F:phosphorelay sensor kinase activity"/>
    <property type="evidence" value="ECO:0007669"/>
    <property type="project" value="InterPro"/>
</dbReference>
<feature type="modified residue" description="4-aspartylphosphate" evidence="8">
    <location>
        <position position="696"/>
    </location>
</feature>
<keyword evidence="7" id="KW-0902">Two-component regulatory system</keyword>
<evidence type="ECO:0000256" key="9">
    <source>
        <dbReference type="SAM" id="Phobius"/>
    </source>
</evidence>
<dbReference type="SUPFAM" id="SSF55874">
    <property type="entry name" value="ATPase domain of HSP90 chaperone/DNA topoisomerase II/histidine kinase"/>
    <property type="match status" value="2"/>
</dbReference>
<dbReference type="InterPro" id="IPR010559">
    <property type="entry name" value="Sig_transdc_His_kin_internal"/>
</dbReference>
<feature type="transmembrane region" description="Helical" evidence="9">
    <location>
        <begin position="220"/>
        <end position="239"/>
    </location>
</feature>
<dbReference type="Pfam" id="PF02518">
    <property type="entry name" value="HATPase_c"/>
    <property type="match status" value="1"/>
</dbReference>
<evidence type="ECO:0000256" key="3">
    <source>
        <dbReference type="ARBA" id="ARBA00022679"/>
    </source>
</evidence>
<evidence type="ECO:0000256" key="7">
    <source>
        <dbReference type="ARBA" id="ARBA00023012"/>
    </source>
</evidence>
<comment type="catalytic activity">
    <reaction evidence="1">
        <text>ATP + protein L-histidine = ADP + protein N-phospho-L-histidine.</text>
        <dbReference type="EC" id="2.7.13.3"/>
    </reaction>
</comment>
<gene>
    <name evidence="12" type="ORF">J41TS12_37640</name>
</gene>
<dbReference type="Proteomes" id="UP000681162">
    <property type="component" value="Unassembled WGS sequence"/>
</dbReference>
<dbReference type="SMART" id="SM00387">
    <property type="entry name" value="HATPase_c"/>
    <property type="match status" value="2"/>
</dbReference>
<dbReference type="InterPro" id="IPR050640">
    <property type="entry name" value="Bact_2-comp_sensor_kinase"/>
</dbReference>
<dbReference type="InterPro" id="IPR008979">
    <property type="entry name" value="Galactose-bd-like_sf"/>
</dbReference>
<evidence type="ECO:0000256" key="5">
    <source>
        <dbReference type="ARBA" id="ARBA00022777"/>
    </source>
</evidence>
<sequence>MKRLLGFIGAACALIAMLYMIFSDEDTANIKTKAVDGIIDLRQITDSPFVSLAGDWKFTPDSFTNPAHLAEEAVSLPVPGAWPSDIRWGSYQLVVYLPDQWTEIGLRIRNIWSAHELYINGMLVSKKGAPADSKHEMIPDNRSYEIHFKPDQRQVLLTIHVSNFYNTRGGIVLPIDIGDAAMIDKDVHRDLSLEWAAVLFLLICSMYHLTLYLMRTKDEAFLYSGLHFLLLSAAIALWGDRIVIREFPDLPFELYFRLQDSLTYLSSILLIIFFAKMIPFMVSRRALFLLCLPLLVFAFLNAMLPARTLSSVQYVMLYYMDLLFLILLFRTLYLTMKNRISIRRNEAVILIFMMLFLAMFAITSSSDTLFFTGRNSMNRVGLIGFIMTMNVFLGIRLMNRTAESERLTARLKNANAAKDAFLKVTAQELQRPLLDVVHLVRSIPQEQNGQRQGEQLYLAEQLMENMVYLLRDLHDFTRLRFEDYEIQLKSTNLRMVMLYVIQLMQFMFNKKNIQINEMIVGQLYVWADEQRLTQVLLRVMNEISLDSAEGAITIESAQDGSDVLLIITTTRRSITASRDLQHSSGLMMTQELIQQMNGSVTYERTNTGTRFLVRLTFSEFKEPMAPLDYEYLIRSVAASEERELQNVLIVDDDVMHAEVIKSMLSDTYKIQTVYTIQEALDYYNAHPEVAFVIIDDLIPGEMNSLDLLRQIRIQASLIELPVLMMISSEYPGYIETIFTAGANDYLLKPISKETLMARLNAAEQTKQSTLKAIEYEMAFLQTQIKPHFLYNALSNIISFCYTDGERAAYLLTMLSSFLRYIFESSREGQTSSLQKELEIIEAYVEVEKARFGERLSFAYELDPVIDADKTRIPSLLLQPLVENAIRHGIFNKEGPGHVQVTITVRNHLLHVTITDDGVGMTASQCEELLEGAPANGIGFTNVRRRVHDFTQGKMEIHSSPGTGTTIVLTIPMKGEQIHVENNDRRG</sequence>
<feature type="transmembrane region" description="Helical" evidence="9">
    <location>
        <begin position="195"/>
        <end position="213"/>
    </location>
</feature>
<dbReference type="Gene3D" id="3.30.565.10">
    <property type="entry name" value="Histidine kinase-like ATPase, C-terminal domain"/>
    <property type="match status" value="2"/>
</dbReference>
<dbReference type="Gene3D" id="1.10.287.130">
    <property type="match status" value="1"/>
</dbReference>
<evidence type="ECO:0000259" key="11">
    <source>
        <dbReference type="PROSITE" id="PS50110"/>
    </source>
</evidence>
<dbReference type="PROSITE" id="PS50109">
    <property type="entry name" value="HIS_KIN"/>
    <property type="match status" value="2"/>
</dbReference>
<dbReference type="CDD" id="cd00156">
    <property type="entry name" value="REC"/>
    <property type="match status" value="1"/>
</dbReference>
<dbReference type="EC" id="2.7.13.3" evidence="2"/>
<feature type="transmembrane region" description="Helical" evidence="9">
    <location>
        <begin position="347"/>
        <end position="365"/>
    </location>
</feature>
<dbReference type="InterPro" id="IPR036097">
    <property type="entry name" value="HisK_dim/P_sf"/>
</dbReference>
<keyword evidence="8" id="KW-0597">Phosphoprotein</keyword>
<evidence type="ECO:0000256" key="2">
    <source>
        <dbReference type="ARBA" id="ARBA00012438"/>
    </source>
</evidence>
<feature type="domain" description="Histidine kinase" evidence="10">
    <location>
        <begin position="876"/>
        <end position="974"/>
    </location>
</feature>
<evidence type="ECO:0000256" key="4">
    <source>
        <dbReference type="ARBA" id="ARBA00022741"/>
    </source>
</evidence>
<feature type="transmembrane region" description="Helical" evidence="9">
    <location>
        <begin position="254"/>
        <end position="274"/>
    </location>
</feature>
<keyword evidence="9" id="KW-0472">Membrane</keyword>
<keyword evidence="5 12" id="KW-0418">Kinase</keyword>
<dbReference type="AlphaFoldDB" id="A0A919XWG4"/>
<dbReference type="GO" id="GO:0005524">
    <property type="term" value="F:ATP binding"/>
    <property type="evidence" value="ECO:0007669"/>
    <property type="project" value="UniProtKB-KW"/>
</dbReference>
<feature type="transmembrane region" description="Helical" evidence="9">
    <location>
        <begin position="316"/>
        <end position="335"/>
    </location>
</feature>
<dbReference type="PANTHER" id="PTHR34220:SF7">
    <property type="entry name" value="SENSOR HISTIDINE KINASE YPDA"/>
    <property type="match status" value="1"/>
</dbReference>
<organism evidence="12 13">
    <name type="scientific">Paenibacillus antibioticophila</name>
    <dbReference type="NCBI Taxonomy" id="1274374"/>
    <lineage>
        <taxon>Bacteria</taxon>
        <taxon>Bacillati</taxon>
        <taxon>Bacillota</taxon>
        <taxon>Bacilli</taxon>
        <taxon>Bacillales</taxon>
        <taxon>Paenibacillaceae</taxon>
        <taxon>Paenibacillus</taxon>
    </lineage>
</organism>
<reference evidence="12 13" key="1">
    <citation type="submission" date="2021-03" db="EMBL/GenBank/DDBJ databases">
        <title>Antimicrobial resistance genes in bacteria isolated from Japanese honey, and their potential for conferring macrolide and lincosamide resistance in the American foulbrood pathogen Paenibacillus larvae.</title>
        <authorList>
            <person name="Okamoto M."/>
            <person name="Kumagai M."/>
            <person name="Kanamori H."/>
            <person name="Takamatsu D."/>
        </authorList>
    </citation>
    <scope>NUCLEOTIDE SEQUENCE [LARGE SCALE GENOMIC DNA]</scope>
    <source>
        <strain evidence="12 13">J41TS12</strain>
    </source>
</reference>
<dbReference type="InterPro" id="IPR001789">
    <property type="entry name" value="Sig_transdc_resp-reg_receiver"/>
</dbReference>
<dbReference type="PANTHER" id="PTHR34220">
    <property type="entry name" value="SENSOR HISTIDINE KINASE YPDA"/>
    <property type="match status" value="1"/>
</dbReference>
<accession>A0A919XWG4</accession>
<feature type="domain" description="Histidine kinase" evidence="10">
    <location>
        <begin position="424"/>
        <end position="619"/>
    </location>
</feature>
<name>A0A919XWG4_9BACL</name>
<dbReference type="InterPro" id="IPR005467">
    <property type="entry name" value="His_kinase_dom"/>
</dbReference>